<reference evidence="1" key="1">
    <citation type="journal article" date="2013" name="Proc. Natl. Acad. Sci. U.S.A.">
        <title>A new member of the 4-methylideneimidazole-5-one-containing aminomutase family from the enediyne kedarcidin biosynthetic pathway.</title>
        <authorList>
            <person name="Huang S.X."/>
            <person name="Lohman J.R."/>
            <person name="Huang T."/>
            <person name="Shen B."/>
        </authorList>
    </citation>
    <scope>NUCLEOTIDE SEQUENCE</scope>
    <source>
        <strain evidence="1">ATCC 53650</strain>
    </source>
</reference>
<name>K4P0Z3_9PSEU</name>
<proteinExistence type="predicted"/>
<evidence type="ECO:0000313" key="1">
    <source>
        <dbReference type="EMBL" id="AFV52114.1"/>
    </source>
</evidence>
<evidence type="ECO:0008006" key="2">
    <source>
        <dbReference type="Google" id="ProtNLM"/>
    </source>
</evidence>
<dbReference type="NCBIfam" id="NF005679">
    <property type="entry name" value="PRK07475.1"/>
    <property type="match status" value="1"/>
</dbReference>
<dbReference type="EMBL" id="JX679499">
    <property type="protein sequence ID" value="AFV52114.1"/>
    <property type="molecule type" value="Genomic_DNA"/>
</dbReference>
<organism evidence="1">
    <name type="scientific">Streptoalloteichus sp. ATCC 53650</name>
    <dbReference type="NCBI Taxonomy" id="756733"/>
    <lineage>
        <taxon>Bacteria</taxon>
        <taxon>Bacillati</taxon>
        <taxon>Actinomycetota</taxon>
        <taxon>Actinomycetes</taxon>
        <taxon>Pseudonocardiales</taxon>
        <taxon>Pseudonocardiaceae</taxon>
        <taxon>Streptoalloteichus</taxon>
    </lineage>
</organism>
<dbReference type="AlphaFoldDB" id="K4P0Z3"/>
<protein>
    <recommendedName>
        <fullName evidence="2">Aspartate/glutamate racemase family protein</fullName>
    </recommendedName>
</protein>
<accession>K4P0Z3</accession>
<sequence length="261" mass="28312">MSVLSSTSRDHLSPARVYRGRKGQVSYGTSVGILMLEADVPLIPGDVGNATSYDFPVQYHLVPGATVETVIFRPDLGLRDTFIESARHLVDQGVRAITGDCAYMGIHQQAVADAVPVPVFLSSLLQVPMLLTMLRSDQKLGVLVAGDDELGDQLLSSAGIVGADRDRLAVAGLRSKPYWAQTILEQTGELDFDRLESEVVERAMELTAAEPSVGAFLFECSDLPPYGAAVQRATGLPVFDWIGFVNYVHHAVVRKPYHGFI</sequence>